<sequence>MQAVKREFGQYFGHWNIELPEEDLANRSPGFITKAGWSIRYIFGKDGDREYLEFYAMHLMTDDRHVRIYEDVEYQELDAICSMFGFDPKIPGDEERAERENREYNQRVYKELQEKGLDMMSVNTYLSLNNMPK</sequence>
<dbReference type="OrthoDB" id="71058at2157"/>
<dbReference type="InParanoid" id="D1YX54"/>
<proteinExistence type="predicted"/>
<dbReference type="Proteomes" id="UP000001882">
    <property type="component" value="Chromosome"/>
</dbReference>
<keyword evidence="2" id="KW-1185">Reference proteome</keyword>
<dbReference type="RefSeq" id="WP_012899705.1">
    <property type="nucleotide sequence ID" value="NC_013665.1"/>
</dbReference>
<dbReference type="EMBL" id="AP011532">
    <property type="protein sequence ID" value="BAI61026.1"/>
    <property type="molecule type" value="Genomic_DNA"/>
</dbReference>
<protein>
    <submittedName>
        <fullName evidence="1">Uncharacterized protein</fullName>
    </submittedName>
</protein>
<reference evidence="1 2" key="2">
    <citation type="journal article" date="2008" name="Int. J. Syst. Evol. Microbiol.">
        <title>Methanocella paludicola gen. nov., sp. nov., a methane-producing archaeon, the first isolate of the lineage 'Rice Cluster I', and proposal of the new archaeal order Methanocellales ord. nov.</title>
        <authorList>
            <person name="Sakai S."/>
            <person name="Imachi H."/>
            <person name="Hanada S."/>
            <person name="Ohashi A."/>
            <person name="Harada H."/>
            <person name="Kamagata Y."/>
        </authorList>
    </citation>
    <scope>NUCLEOTIDE SEQUENCE [LARGE SCALE GENOMIC DNA]</scope>
    <source>
        <strain evidence="2">DSM 17711 / JCM 13418 / NBRC 101707 / SANAE</strain>
    </source>
</reference>
<dbReference type="eggNOG" id="arCOG11829">
    <property type="taxonomic scope" value="Archaea"/>
</dbReference>
<gene>
    <name evidence="1" type="ordered locus">MCP_0954</name>
</gene>
<name>D1YX54_METPS</name>
<dbReference type="KEGG" id="mpd:MCP_0954"/>
<reference evidence="2" key="3">
    <citation type="journal article" date="2011" name="PLoS ONE">
        <title>Genome sequence of a mesophilic hydrogenotrophic methanogen Methanocella paludicola, the first cultivated representative of the order Methanocellales.</title>
        <authorList>
            <person name="Sakai S."/>
            <person name="Takaki Y."/>
            <person name="Shimamura S."/>
            <person name="Sekine M."/>
            <person name="Tajima T."/>
            <person name="Kosugi H."/>
            <person name="Ichikawa N."/>
            <person name="Tasumi E."/>
            <person name="Hiraki A.T."/>
            <person name="Shimizu A."/>
            <person name="Kato Y."/>
            <person name="Nishiko R."/>
            <person name="Mori K."/>
            <person name="Fujita N."/>
            <person name="Imachi H."/>
            <person name="Takai K."/>
        </authorList>
    </citation>
    <scope>NUCLEOTIDE SEQUENCE [LARGE SCALE GENOMIC DNA]</scope>
    <source>
        <strain evidence="2">DSM 17711 / JCM 13418 / NBRC 101707 / SANAE</strain>
    </source>
</reference>
<reference evidence="1 2" key="1">
    <citation type="journal article" date="2007" name="Appl. Environ. Microbiol.">
        <title>Isolation of key methanogens for global methane emission from rice paddy fields: a novel isolate affiliated with the clone cluster rice cluster I.</title>
        <authorList>
            <person name="Sakai S."/>
            <person name="Imachi H."/>
            <person name="Sekiguchi Y."/>
            <person name="Ohashi A."/>
            <person name="Harada H."/>
            <person name="Kamagata Y."/>
        </authorList>
    </citation>
    <scope>NUCLEOTIDE SEQUENCE [LARGE SCALE GENOMIC DNA]</scope>
    <source>
        <strain evidence="2">DSM 17711 / JCM 13418 / NBRC 101707 / SANAE</strain>
    </source>
</reference>
<organism evidence="1 2">
    <name type="scientific">Methanocella paludicola (strain DSM 17711 / JCM 13418 / NBRC 101707 / SANAE)</name>
    <dbReference type="NCBI Taxonomy" id="304371"/>
    <lineage>
        <taxon>Archaea</taxon>
        <taxon>Methanobacteriati</taxon>
        <taxon>Methanobacteriota</taxon>
        <taxon>Stenosarchaea group</taxon>
        <taxon>Methanomicrobia</taxon>
        <taxon>Methanocellales</taxon>
        <taxon>Methanocellaceae</taxon>
        <taxon>Methanocella</taxon>
    </lineage>
</organism>
<dbReference type="AlphaFoldDB" id="D1YX54"/>
<accession>D1YX54</accession>
<dbReference type="GeneID" id="8680980"/>
<evidence type="ECO:0000313" key="1">
    <source>
        <dbReference type="EMBL" id="BAI61026.1"/>
    </source>
</evidence>
<evidence type="ECO:0000313" key="2">
    <source>
        <dbReference type="Proteomes" id="UP000001882"/>
    </source>
</evidence>